<protein>
    <submittedName>
        <fullName evidence="4">EAP30 family protein</fullName>
    </submittedName>
</protein>
<dbReference type="GO" id="GO:0043328">
    <property type="term" value="P:protein transport to vacuole involved in ubiquitin-dependent protein catabolic process via the multivesicular body sorting pathway"/>
    <property type="evidence" value="ECO:0007669"/>
    <property type="project" value="TreeGrafter"/>
</dbReference>
<evidence type="ECO:0000256" key="1">
    <source>
        <dbReference type="ARBA" id="ARBA00009834"/>
    </source>
</evidence>
<dbReference type="InterPro" id="IPR036390">
    <property type="entry name" value="WH_DNA-bd_sf"/>
</dbReference>
<keyword evidence="2" id="KW-0813">Transport</keyword>
<dbReference type="InterPro" id="IPR016689">
    <property type="entry name" value="ESCRT-2_cplx_Snf8"/>
</dbReference>
<organism evidence="4 5">
    <name type="scientific">Nannochloropsis gaditana</name>
    <dbReference type="NCBI Taxonomy" id="72520"/>
    <lineage>
        <taxon>Eukaryota</taxon>
        <taxon>Sar</taxon>
        <taxon>Stramenopiles</taxon>
        <taxon>Ochrophyta</taxon>
        <taxon>Eustigmatophyceae</taxon>
        <taxon>Eustigmatales</taxon>
        <taxon>Monodopsidaceae</taxon>
        <taxon>Nannochloropsis</taxon>
    </lineage>
</organism>
<proteinExistence type="inferred from homology"/>
<dbReference type="Proteomes" id="UP000019335">
    <property type="component" value="Unassembled WGS sequence"/>
</dbReference>
<dbReference type="SUPFAM" id="SSF46785">
    <property type="entry name" value="Winged helix' DNA-binding domain"/>
    <property type="match status" value="2"/>
</dbReference>
<evidence type="ECO:0000256" key="3">
    <source>
        <dbReference type="SAM" id="MobiDB-lite"/>
    </source>
</evidence>
<dbReference type="GO" id="GO:0000814">
    <property type="term" value="C:ESCRT II complex"/>
    <property type="evidence" value="ECO:0007669"/>
    <property type="project" value="UniProtKB-UniRule"/>
</dbReference>
<evidence type="ECO:0000313" key="4">
    <source>
        <dbReference type="EMBL" id="EWM22618.1"/>
    </source>
</evidence>
<feature type="compositionally biased region" description="Basic and acidic residues" evidence="3">
    <location>
        <begin position="248"/>
        <end position="267"/>
    </location>
</feature>
<dbReference type="PIRSF" id="PIRSF017215">
    <property type="entry name" value="ESCRT2_Vps22"/>
    <property type="match status" value="1"/>
</dbReference>
<feature type="region of interest" description="Disordered" evidence="3">
    <location>
        <begin position="247"/>
        <end position="267"/>
    </location>
</feature>
<comment type="similarity">
    <text evidence="1 2">Belongs to the SNF8 family.</text>
</comment>
<dbReference type="Gene3D" id="6.10.140.180">
    <property type="match status" value="1"/>
</dbReference>
<dbReference type="InterPro" id="IPR040608">
    <property type="entry name" value="Snf8/Vps36"/>
</dbReference>
<dbReference type="PANTHER" id="PTHR12806:SF0">
    <property type="entry name" value="VACUOLAR-SORTING PROTEIN SNF8"/>
    <property type="match status" value="1"/>
</dbReference>
<dbReference type="Gene3D" id="1.10.10.10">
    <property type="entry name" value="Winged helix-like DNA-binding domain superfamily/Winged helix DNA-binding domain"/>
    <property type="match status" value="2"/>
</dbReference>
<accession>W7TGH7</accession>
<keyword evidence="2" id="KW-0653">Protein transport</keyword>
<evidence type="ECO:0000313" key="5">
    <source>
        <dbReference type="Proteomes" id="UP000019335"/>
    </source>
</evidence>
<dbReference type="Pfam" id="PF04157">
    <property type="entry name" value="EAP30"/>
    <property type="match status" value="1"/>
</dbReference>
<keyword evidence="5" id="KW-1185">Reference proteome</keyword>
<sequence length="267" mass="29724">MRRGYGVKSIKRKEQVKEAFTSLGKELQEENINHVTGLMATFKESLEDFARKHKKDINANPVLRAEFNKMCAGIGVDPLASNKGFWAQLLGVGDFYYELAVQIIEICLFTRSLNGGLICLSDLTQRVQKRRKVDKISTEDIKIAINKVHLLGAGFSLLQSGKTTLVVSVPTELSSDHAAILQMAQASDSHVTVGELVQKLQWVEKRVRLALDLMMQAGMAWLDAQGADGSREVYWFPSLWEEGLCQTQRDRVTGQGGREEGDNRSPG</sequence>
<gene>
    <name evidence="4" type="ORF">Naga_100528g3</name>
</gene>
<evidence type="ECO:0000256" key="2">
    <source>
        <dbReference type="PIRNR" id="PIRNR017215"/>
    </source>
</evidence>
<dbReference type="InterPro" id="IPR036388">
    <property type="entry name" value="WH-like_DNA-bd_sf"/>
</dbReference>
<comment type="caution">
    <text evidence="4">The sequence shown here is derived from an EMBL/GenBank/DDBJ whole genome shotgun (WGS) entry which is preliminary data.</text>
</comment>
<dbReference type="PANTHER" id="PTHR12806">
    <property type="entry name" value="EAP30 SUBUNIT OF ELL COMPLEX"/>
    <property type="match status" value="1"/>
</dbReference>
<comment type="subunit">
    <text evidence="2">Component of the endosomal sorting complex required for transport II (ESCRT-II).</text>
</comment>
<name>W7TGH7_9STRA</name>
<dbReference type="EMBL" id="AZIL01002133">
    <property type="protein sequence ID" value="EWM22618.1"/>
    <property type="molecule type" value="Genomic_DNA"/>
</dbReference>
<comment type="function">
    <text evidence="2">Component of the endosomal sorting complex required for transport II (ESCRT-II), which is required for multivesicular body (MVB) formation and sorting of endosomal cargo proteins into MVBs.</text>
</comment>
<dbReference type="AlphaFoldDB" id="W7TGH7"/>
<dbReference type="OrthoDB" id="283883at2759"/>
<reference evidence="4 5" key="1">
    <citation type="journal article" date="2014" name="Mol. Plant">
        <title>Chromosome Scale Genome Assembly and Transcriptome Profiling of Nannochloropsis gaditana in Nitrogen Depletion.</title>
        <authorList>
            <person name="Corteggiani Carpinelli E."/>
            <person name="Telatin A."/>
            <person name="Vitulo N."/>
            <person name="Forcato C."/>
            <person name="D'Angelo M."/>
            <person name="Schiavon R."/>
            <person name="Vezzi A."/>
            <person name="Giacometti G.M."/>
            <person name="Morosinotto T."/>
            <person name="Valle G."/>
        </authorList>
    </citation>
    <scope>NUCLEOTIDE SEQUENCE [LARGE SCALE GENOMIC DNA]</scope>
    <source>
        <strain evidence="4 5">B-31</strain>
    </source>
</reference>